<keyword evidence="4 9" id="KW-0812">Transmembrane</keyword>
<evidence type="ECO:0000313" key="13">
    <source>
        <dbReference type="Proteomes" id="UP001179600"/>
    </source>
</evidence>
<dbReference type="InterPro" id="IPR001872">
    <property type="entry name" value="Peptidase_A8"/>
</dbReference>
<evidence type="ECO:0000256" key="9">
    <source>
        <dbReference type="HAMAP-Rule" id="MF_00161"/>
    </source>
</evidence>
<feature type="active site" evidence="9">
    <location>
        <position position="120"/>
    </location>
</feature>
<feature type="transmembrane region" description="Helical" evidence="9">
    <location>
        <begin position="130"/>
        <end position="152"/>
    </location>
</feature>
<evidence type="ECO:0000256" key="7">
    <source>
        <dbReference type="ARBA" id="ARBA00022989"/>
    </source>
</evidence>
<evidence type="ECO:0000256" key="8">
    <source>
        <dbReference type="ARBA" id="ARBA00023136"/>
    </source>
</evidence>
<reference evidence="12" key="1">
    <citation type="submission" date="2023-01" db="EMBL/GenBank/DDBJ databases">
        <title>Oxazolidinone resistance genes in florfenicol resistant enterococci from beef cattle and veal calves at slaughter.</title>
        <authorList>
            <person name="Biggel M."/>
        </authorList>
    </citation>
    <scope>NUCLEOTIDE SEQUENCE</scope>
    <source>
        <strain evidence="12">K204-1</strain>
    </source>
</reference>
<evidence type="ECO:0000256" key="6">
    <source>
        <dbReference type="ARBA" id="ARBA00022801"/>
    </source>
</evidence>
<dbReference type="GO" id="GO:0004190">
    <property type="term" value="F:aspartic-type endopeptidase activity"/>
    <property type="evidence" value="ECO:0007669"/>
    <property type="project" value="UniProtKB-UniRule"/>
</dbReference>
<keyword evidence="2 9" id="KW-1003">Cell membrane</keyword>
<protein>
    <recommendedName>
        <fullName evidence="9">Lipoprotein signal peptidase</fullName>
        <ecNumber evidence="9">3.4.23.36</ecNumber>
    </recommendedName>
    <alternativeName>
        <fullName evidence="9">Prolipoprotein signal peptidase</fullName>
    </alternativeName>
    <alternativeName>
        <fullName evidence="9">Signal peptidase II</fullName>
        <shortName evidence="9">SPase II</shortName>
    </alternativeName>
</protein>
<organism evidence="12 13">
    <name type="scientific">Vagococcus lutrae</name>
    <dbReference type="NCBI Taxonomy" id="81947"/>
    <lineage>
        <taxon>Bacteria</taxon>
        <taxon>Bacillati</taxon>
        <taxon>Bacillota</taxon>
        <taxon>Bacilli</taxon>
        <taxon>Lactobacillales</taxon>
        <taxon>Enterococcaceae</taxon>
        <taxon>Vagococcus</taxon>
    </lineage>
</organism>
<proteinExistence type="inferred from homology"/>
<feature type="transmembrane region" description="Helical" evidence="9">
    <location>
        <begin position="67"/>
        <end position="85"/>
    </location>
</feature>
<dbReference type="NCBIfam" id="TIGR00077">
    <property type="entry name" value="lspA"/>
    <property type="match status" value="1"/>
</dbReference>
<name>A0AAE9XMT0_9ENTE</name>
<keyword evidence="7 9" id="KW-1133">Transmembrane helix</keyword>
<dbReference type="HAMAP" id="MF_00161">
    <property type="entry name" value="LspA"/>
    <property type="match status" value="1"/>
</dbReference>
<accession>A0AAE9XMT0</accession>
<comment type="similarity">
    <text evidence="1 9 11">Belongs to the peptidase A8 family.</text>
</comment>
<dbReference type="GO" id="GO:0005886">
    <property type="term" value="C:plasma membrane"/>
    <property type="evidence" value="ECO:0007669"/>
    <property type="project" value="UniProtKB-SubCell"/>
</dbReference>
<evidence type="ECO:0000256" key="2">
    <source>
        <dbReference type="ARBA" id="ARBA00022475"/>
    </source>
</evidence>
<dbReference type="Pfam" id="PF01252">
    <property type="entry name" value="Peptidase_A8"/>
    <property type="match status" value="1"/>
</dbReference>
<dbReference type="PANTHER" id="PTHR33695:SF1">
    <property type="entry name" value="LIPOPROTEIN SIGNAL PEPTIDASE"/>
    <property type="match status" value="1"/>
</dbReference>
<comment type="function">
    <text evidence="9 10">This protein specifically catalyzes the removal of signal peptides from prolipoproteins.</text>
</comment>
<dbReference type="PRINTS" id="PR00781">
    <property type="entry name" value="LIPOSIGPTASE"/>
</dbReference>
<dbReference type="GO" id="GO:0006508">
    <property type="term" value="P:proteolysis"/>
    <property type="evidence" value="ECO:0007669"/>
    <property type="project" value="UniProtKB-KW"/>
</dbReference>
<feature type="active site" evidence="9">
    <location>
        <position position="136"/>
    </location>
</feature>
<evidence type="ECO:0000256" key="5">
    <source>
        <dbReference type="ARBA" id="ARBA00022750"/>
    </source>
</evidence>
<feature type="transmembrane region" description="Helical" evidence="9">
    <location>
        <begin position="92"/>
        <end position="110"/>
    </location>
</feature>
<dbReference type="PANTHER" id="PTHR33695">
    <property type="entry name" value="LIPOPROTEIN SIGNAL PEPTIDASE"/>
    <property type="match status" value="1"/>
</dbReference>
<evidence type="ECO:0000313" key="12">
    <source>
        <dbReference type="EMBL" id="WCG22154.1"/>
    </source>
</evidence>
<dbReference type="RefSeq" id="WP_235047333.1">
    <property type="nucleotide sequence ID" value="NZ_BKBT01000010.1"/>
</dbReference>
<feature type="transmembrane region" description="Helical" evidence="9">
    <location>
        <begin position="9"/>
        <end position="26"/>
    </location>
</feature>
<evidence type="ECO:0000256" key="10">
    <source>
        <dbReference type="RuleBase" id="RU000594"/>
    </source>
</evidence>
<evidence type="ECO:0000256" key="11">
    <source>
        <dbReference type="RuleBase" id="RU004181"/>
    </source>
</evidence>
<dbReference type="PROSITE" id="PS00855">
    <property type="entry name" value="SPASE_II"/>
    <property type="match status" value="1"/>
</dbReference>
<sequence length="160" mass="18385">MNGEIEEAYMWFLLIIAIVIGLDQWLKFWVTEHIGYGETLFDNNPILSLTNIHNEGAAWSILEGKMWFFYLVTFLTVGATSFILIKYRYESKWLTIGLSLIIGGALGNFIDRLRLNYVVDMFQTNFMNFPIFNIADVALTIGVICVFIYIMLDDALEMVG</sequence>
<comment type="catalytic activity">
    <reaction evidence="9 10">
        <text>Release of signal peptides from bacterial membrane prolipoproteins. Hydrolyzes -Xaa-Yaa-Zaa-|-(S,diacylglyceryl)Cys-, in which Xaa is hydrophobic (preferably Leu), and Yaa (Ala or Ser) and Zaa (Gly or Ala) have small, neutral side chains.</text>
        <dbReference type="EC" id="3.4.23.36"/>
    </reaction>
</comment>
<gene>
    <name evidence="9 12" type="primary">lspA</name>
    <name evidence="12" type="ORF">PML95_07060</name>
</gene>
<dbReference type="AlphaFoldDB" id="A0AAE9XMT0"/>
<comment type="pathway">
    <text evidence="9">Protein modification; lipoprotein biosynthesis (signal peptide cleavage).</text>
</comment>
<dbReference type="EMBL" id="CP116507">
    <property type="protein sequence ID" value="WCG22154.1"/>
    <property type="molecule type" value="Genomic_DNA"/>
</dbReference>
<evidence type="ECO:0000256" key="1">
    <source>
        <dbReference type="ARBA" id="ARBA00006139"/>
    </source>
</evidence>
<evidence type="ECO:0000256" key="3">
    <source>
        <dbReference type="ARBA" id="ARBA00022670"/>
    </source>
</evidence>
<dbReference type="Proteomes" id="UP001179600">
    <property type="component" value="Chromosome"/>
</dbReference>
<keyword evidence="8 9" id="KW-0472">Membrane</keyword>
<evidence type="ECO:0000256" key="4">
    <source>
        <dbReference type="ARBA" id="ARBA00022692"/>
    </source>
</evidence>
<dbReference type="EC" id="3.4.23.36" evidence="9"/>
<keyword evidence="3 9" id="KW-0645">Protease</keyword>
<comment type="subcellular location">
    <subcellularLocation>
        <location evidence="9">Cell membrane</location>
        <topology evidence="9">Multi-pass membrane protein</topology>
    </subcellularLocation>
</comment>
<keyword evidence="5 9" id="KW-0064">Aspartyl protease</keyword>
<keyword evidence="6 9" id="KW-0378">Hydrolase</keyword>